<dbReference type="PANTHER" id="PTHR11062">
    <property type="entry name" value="EXOSTOSIN HEPARAN SULFATE GLYCOSYLTRANSFERASE -RELATED"/>
    <property type="match status" value="1"/>
</dbReference>
<keyword evidence="6" id="KW-0812">Transmembrane</keyword>
<comment type="subcellular location">
    <subcellularLocation>
        <location evidence="1">Golgi apparatus membrane</location>
        <topology evidence="1">Single-pass type II membrane protein</topology>
    </subcellularLocation>
</comment>
<evidence type="ECO:0000256" key="3">
    <source>
        <dbReference type="ARBA" id="ARBA00022676"/>
    </source>
</evidence>
<comment type="caution">
    <text evidence="8">The sequence shown here is derived from an EMBL/GenBank/DDBJ whole genome shotgun (WGS) entry which is preliminary data.</text>
</comment>
<proteinExistence type="inferred from homology"/>
<dbReference type="InterPro" id="IPR040911">
    <property type="entry name" value="Exostosin_GT47"/>
</dbReference>
<evidence type="ECO:0000313" key="8">
    <source>
        <dbReference type="EMBL" id="CAK9183281.1"/>
    </source>
</evidence>
<feature type="transmembrane region" description="Helical" evidence="6">
    <location>
        <begin position="41"/>
        <end position="59"/>
    </location>
</feature>
<dbReference type="GO" id="GO:0016757">
    <property type="term" value="F:glycosyltransferase activity"/>
    <property type="evidence" value="ECO:0007669"/>
    <property type="project" value="UniProtKB-KW"/>
</dbReference>
<evidence type="ECO:0000256" key="5">
    <source>
        <dbReference type="ARBA" id="ARBA00023034"/>
    </source>
</evidence>
<dbReference type="GO" id="GO:0000139">
    <property type="term" value="C:Golgi membrane"/>
    <property type="evidence" value="ECO:0007669"/>
    <property type="project" value="UniProtKB-SubCell"/>
</dbReference>
<keyword evidence="9" id="KW-1185">Reference proteome</keyword>
<keyword evidence="4" id="KW-0735">Signal-anchor</keyword>
<dbReference type="Pfam" id="PF03016">
    <property type="entry name" value="Exostosin_GT47"/>
    <property type="match status" value="1"/>
</dbReference>
<dbReference type="Proteomes" id="UP001642360">
    <property type="component" value="Unassembled WGS sequence"/>
</dbReference>
<reference evidence="8 9" key="1">
    <citation type="submission" date="2024-02" db="EMBL/GenBank/DDBJ databases">
        <authorList>
            <person name="Vignale AGUSTIN F."/>
            <person name="Sosa J E."/>
            <person name="Modenutti C."/>
        </authorList>
    </citation>
    <scope>NUCLEOTIDE SEQUENCE [LARGE SCALE GENOMIC DNA]</scope>
</reference>
<name>A0ABC8UQE6_9AQUA</name>
<keyword evidence="6" id="KW-1133">Transmembrane helix</keyword>
<keyword evidence="3" id="KW-0328">Glycosyltransferase</keyword>
<accession>A0ABC8UQE6</accession>
<sequence>MLPMSFNHPSSQLQTLNKPKNFQLIRNAFLSIQARISVHPYLCLFTSFLFIQALVFLITHTAPPSLPIRTFNPPPVAAVLSPDECRSGKVYVYDLPPMFNKDLLASCDDLDPWNWQCGIISNDGYGRRATEFVGILPGNLATTSYRTNQFSSEVIFHYRLLNYKCRTLDPESATAFYIPFYAGLAVGKNLWRNDTKMRDWHCEMMLRWVLNQTYYQRANGSDHFITLSRITWDFRRLTDPLKLWGSSFLNMPLMQNVTRFTIEKAPGDDYDVGVPYPTGFHPSSDSDVVQWQSFVRNRNRSSLFTFIGAARGSIENDFRAFLLSYCYNESDSCRVVDCAVTQCSNGTSAILEALLDSKFCLQPKGDSYTRRSVFDCMVAGSVPVFFWKRTAYDQYDWFLPGEPESWSVFIDHEDVRNGTSIRDVLQRYSGEEVRRMREKVIESIPRIVYARPGKGLEGFRDAFDIAVEGVLRRFKEQKEGRGVYAGEVGVRR</sequence>
<feature type="domain" description="Exostosin GT47" evidence="7">
    <location>
        <begin position="85"/>
        <end position="422"/>
    </location>
</feature>
<gene>
    <name evidence="8" type="ORF">ILEXP_LOCUS53537</name>
</gene>
<keyword evidence="3" id="KW-0808">Transferase</keyword>
<evidence type="ECO:0000313" key="9">
    <source>
        <dbReference type="Proteomes" id="UP001642360"/>
    </source>
</evidence>
<protein>
    <recommendedName>
        <fullName evidence="7">Exostosin GT47 domain-containing protein</fullName>
    </recommendedName>
</protein>
<evidence type="ECO:0000259" key="7">
    <source>
        <dbReference type="Pfam" id="PF03016"/>
    </source>
</evidence>
<evidence type="ECO:0000256" key="1">
    <source>
        <dbReference type="ARBA" id="ARBA00004323"/>
    </source>
</evidence>
<keyword evidence="5" id="KW-0333">Golgi apparatus</keyword>
<dbReference type="PANTHER" id="PTHR11062:SF220">
    <property type="entry name" value="XYLOGLUCAN GALACTOSYLTRANSFERASE XLT2-LIKE"/>
    <property type="match status" value="1"/>
</dbReference>
<evidence type="ECO:0000256" key="4">
    <source>
        <dbReference type="ARBA" id="ARBA00022968"/>
    </source>
</evidence>
<evidence type="ECO:0000256" key="2">
    <source>
        <dbReference type="ARBA" id="ARBA00010271"/>
    </source>
</evidence>
<comment type="similarity">
    <text evidence="2">Belongs to the glycosyltransferase 47 family.</text>
</comment>
<organism evidence="8 9">
    <name type="scientific">Ilex paraguariensis</name>
    <name type="common">yerba mate</name>
    <dbReference type="NCBI Taxonomy" id="185542"/>
    <lineage>
        <taxon>Eukaryota</taxon>
        <taxon>Viridiplantae</taxon>
        <taxon>Streptophyta</taxon>
        <taxon>Embryophyta</taxon>
        <taxon>Tracheophyta</taxon>
        <taxon>Spermatophyta</taxon>
        <taxon>Magnoliopsida</taxon>
        <taxon>eudicotyledons</taxon>
        <taxon>Gunneridae</taxon>
        <taxon>Pentapetalae</taxon>
        <taxon>asterids</taxon>
        <taxon>campanulids</taxon>
        <taxon>Aquifoliales</taxon>
        <taxon>Aquifoliaceae</taxon>
        <taxon>Ilex</taxon>
    </lineage>
</organism>
<dbReference type="InterPro" id="IPR004263">
    <property type="entry name" value="Exostosin"/>
</dbReference>
<evidence type="ECO:0000256" key="6">
    <source>
        <dbReference type="SAM" id="Phobius"/>
    </source>
</evidence>
<dbReference type="EMBL" id="CAUOFW020008602">
    <property type="protein sequence ID" value="CAK9183281.1"/>
    <property type="molecule type" value="Genomic_DNA"/>
</dbReference>
<dbReference type="AlphaFoldDB" id="A0ABC8UQE6"/>
<keyword evidence="6" id="KW-0472">Membrane</keyword>